<name>A0ABM7ZVJ3_STRNI</name>
<dbReference type="Proteomes" id="UP001059597">
    <property type="component" value="Chromosome"/>
</dbReference>
<keyword evidence="3" id="KW-1185">Reference proteome</keyword>
<evidence type="ECO:0000256" key="1">
    <source>
        <dbReference type="SAM" id="Phobius"/>
    </source>
</evidence>
<accession>A0ABM7ZVJ3</accession>
<feature type="transmembrane region" description="Helical" evidence="1">
    <location>
        <begin position="72"/>
        <end position="92"/>
    </location>
</feature>
<reference evidence="2" key="1">
    <citation type="submission" date="2022-06" db="EMBL/GenBank/DDBJ databases">
        <title>Complete genome sequence of Streptomyces nigrescens HEK616.</title>
        <authorList>
            <person name="Asamizu S."/>
            <person name="Onaka H."/>
        </authorList>
    </citation>
    <scope>NUCLEOTIDE SEQUENCE</scope>
    <source>
        <strain evidence="2">HEK616</strain>
    </source>
</reference>
<evidence type="ECO:0008006" key="4">
    <source>
        <dbReference type="Google" id="ProtNLM"/>
    </source>
</evidence>
<keyword evidence="1" id="KW-0472">Membrane</keyword>
<organism evidence="2 3">
    <name type="scientific">Streptomyces nigrescens</name>
    <dbReference type="NCBI Taxonomy" id="1920"/>
    <lineage>
        <taxon>Bacteria</taxon>
        <taxon>Bacillati</taxon>
        <taxon>Actinomycetota</taxon>
        <taxon>Actinomycetes</taxon>
        <taxon>Kitasatosporales</taxon>
        <taxon>Streptomycetaceae</taxon>
        <taxon>Streptomyces</taxon>
    </lineage>
</organism>
<dbReference type="RefSeq" id="WP_261954101.1">
    <property type="nucleotide sequence ID" value="NZ_AP026073.1"/>
</dbReference>
<protein>
    <recommendedName>
        <fullName evidence="4">Integral membrane protein</fullName>
    </recommendedName>
</protein>
<sequence length="96" mass="10557">MAHETQQASGTDESPLNHTWPVLLFIVANIGTGFAADNPVIFWISAAVGLLGILATVGCLKKMWNIRNEQPSSYFWGLVLITYSGYLIYSLADHVM</sequence>
<feature type="transmembrane region" description="Helical" evidence="1">
    <location>
        <begin position="40"/>
        <end position="60"/>
    </location>
</feature>
<gene>
    <name evidence="2" type="ORF">HEK616_38380</name>
</gene>
<proteinExistence type="predicted"/>
<keyword evidence="1" id="KW-1133">Transmembrane helix</keyword>
<dbReference type="EMBL" id="AP026073">
    <property type="protein sequence ID" value="BDM70351.1"/>
    <property type="molecule type" value="Genomic_DNA"/>
</dbReference>
<evidence type="ECO:0000313" key="3">
    <source>
        <dbReference type="Proteomes" id="UP001059597"/>
    </source>
</evidence>
<keyword evidence="1" id="KW-0812">Transmembrane</keyword>
<evidence type="ECO:0000313" key="2">
    <source>
        <dbReference type="EMBL" id="BDM70351.1"/>
    </source>
</evidence>